<keyword evidence="1" id="KW-0067">ATP-binding</keyword>
<accession>A0ABR5Z4G6</accession>
<keyword evidence="1" id="KW-0347">Helicase</keyword>
<keyword evidence="1" id="KW-0547">Nucleotide-binding</keyword>
<dbReference type="GO" id="GO:0004386">
    <property type="term" value="F:helicase activity"/>
    <property type="evidence" value="ECO:0007669"/>
    <property type="project" value="UniProtKB-KW"/>
</dbReference>
<evidence type="ECO:0000313" key="2">
    <source>
        <dbReference type="Proteomes" id="UP000786387"/>
    </source>
</evidence>
<dbReference type="Proteomes" id="UP000786387">
    <property type="component" value="Unassembled WGS sequence"/>
</dbReference>
<evidence type="ECO:0000313" key="1">
    <source>
        <dbReference type="EMBL" id="MBA1275026.1"/>
    </source>
</evidence>
<proteinExistence type="predicted"/>
<dbReference type="Gene3D" id="3.30.1050.10">
    <property type="entry name" value="SCP2 sterol-binding domain"/>
    <property type="match status" value="1"/>
</dbReference>
<keyword evidence="2" id="KW-1185">Reference proteome</keyword>
<name>A0ABR5Z4G6_9GAMM</name>
<reference evidence="1 2" key="1">
    <citation type="submission" date="2020-02" db="EMBL/GenBank/DDBJ databases">
        <title>Synteny-based analysis reveals conserved mechanism for high triclosan tolerance in Pseudomonas, as well as instances of horizontal transfer.</title>
        <authorList>
            <person name="Mcfarland A.G."/>
            <person name="Bertucci H.K."/>
            <person name="Litmann E."/>
            <person name="Shen J."/>
            <person name="Huttenhower C."/>
            <person name="Hartmann E.M."/>
        </authorList>
    </citation>
    <scope>NUCLEOTIDE SEQUENCE [LARGE SCALE GENOMIC DNA]</scope>
    <source>
        <strain evidence="1 2">115A1</strain>
    </source>
</reference>
<sequence>MKFRFLLWMLGRLMAKASRTNPDFQQQLAGKDLTFQLHSLDGKVARHFVVKDQRISSSSGSIAEPAFAIGFKDSAYGYATLTAKNKQLAFMQGIQNKDIQIQGNPALVVWFQSLTKYLKPRKKKPTQPASSV</sequence>
<comment type="caution">
    <text evidence="1">The sequence shown here is derived from an EMBL/GenBank/DDBJ whole genome shotgun (WGS) entry which is preliminary data.</text>
</comment>
<dbReference type="InterPro" id="IPR036527">
    <property type="entry name" value="SCP2_sterol-bd_dom_sf"/>
</dbReference>
<dbReference type="RefSeq" id="WP_181072057.1">
    <property type="nucleotide sequence ID" value="NZ_JAAMRF010000008.1"/>
</dbReference>
<dbReference type="EMBL" id="JAAMRF010000008">
    <property type="protein sequence ID" value="MBA1275026.1"/>
    <property type="molecule type" value="Genomic_DNA"/>
</dbReference>
<organism evidence="1 2">
    <name type="scientific">Stutzerimonas azotifigens</name>
    <dbReference type="NCBI Taxonomy" id="291995"/>
    <lineage>
        <taxon>Bacteria</taxon>
        <taxon>Pseudomonadati</taxon>
        <taxon>Pseudomonadota</taxon>
        <taxon>Gammaproteobacteria</taxon>
        <taxon>Pseudomonadales</taxon>
        <taxon>Pseudomonadaceae</taxon>
        <taxon>Stutzerimonas</taxon>
    </lineage>
</organism>
<keyword evidence="1" id="KW-0378">Hydrolase</keyword>
<gene>
    <name evidence="1" type="ORF">G7026_16855</name>
</gene>
<protein>
    <submittedName>
        <fullName evidence="1">Helicase</fullName>
    </submittedName>
</protein>